<sequence>MRSQRRIRLFFVAILVTVLVILYLTADARQARNQKFYQSTVEAMDAHEAAKKSSLDEDGLFERLQPIKAPVNDEALRANKEKVGQESKDKNEETEDISVAGRTKVQALKTKEEKANPPQKIVEKPDKQDDEDPETKAELNMILKRSPIIIFSKSYCPHSAKAKSILLEKYSITPLPFVVELDKHPTGRKLQDLLAKNTGRSTVPNILINGRSIGGGDEVAALDNNNELVEKIKSLGGKRIMGVILKAEKGT</sequence>
<protein>
    <recommendedName>
        <fullName evidence="3">Glutaredoxin domain-containing protein</fullName>
    </recommendedName>
</protein>
<feature type="region of interest" description="Disordered" evidence="2">
    <location>
        <begin position="80"/>
        <end position="99"/>
    </location>
</feature>
<dbReference type="PANTHER" id="PTHR45694">
    <property type="entry name" value="GLUTAREDOXIN 2"/>
    <property type="match status" value="1"/>
</dbReference>
<dbReference type="GO" id="GO:0000324">
    <property type="term" value="C:fungal-type vacuole"/>
    <property type="evidence" value="ECO:0007669"/>
    <property type="project" value="TreeGrafter"/>
</dbReference>
<evidence type="ECO:0000256" key="2">
    <source>
        <dbReference type="SAM" id="MobiDB-lite"/>
    </source>
</evidence>
<dbReference type="Gene3D" id="3.40.30.10">
    <property type="entry name" value="Glutaredoxin"/>
    <property type="match status" value="1"/>
</dbReference>
<feature type="compositionally biased region" description="Basic and acidic residues" evidence="2">
    <location>
        <begin position="109"/>
        <end position="127"/>
    </location>
</feature>
<dbReference type="GO" id="GO:0004362">
    <property type="term" value="F:glutathione-disulfide reductase (NADPH) activity"/>
    <property type="evidence" value="ECO:0007669"/>
    <property type="project" value="UniProtKB-ARBA"/>
</dbReference>
<dbReference type="FunFam" id="3.40.30.10:FF:000093">
    <property type="entry name" value="Glutaredoxin 2"/>
    <property type="match status" value="1"/>
</dbReference>
<keyword evidence="5" id="KW-1185">Reference proteome</keyword>
<evidence type="ECO:0000256" key="1">
    <source>
        <dbReference type="ARBA" id="ARBA00009630"/>
    </source>
</evidence>
<reference evidence="4 5" key="1">
    <citation type="journal article" date="2015" name="Environ. Microbiol.">
        <title>Metagenome sequence of Elaphomyces granulatus from sporocarp tissue reveals Ascomycota ectomycorrhizal fingerprints of genome expansion and a Proteobacteria-rich microbiome.</title>
        <authorList>
            <person name="Quandt C.A."/>
            <person name="Kohler A."/>
            <person name="Hesse C.N."/>
            <person name="Sharpton T.J."/>
            <person name="Martin F."/>
            <person name="Spatafora J.W."/>
        </authorList>
    </citation>
    <scope>NUCLEOTIDE SEQUENCE [LARGE SCALE GENOMIC DNA]</scope>
    <source>
        <strain evidence="4 5">OSC145934</strain>
    </source>
</reference>
<dbReference type="EMBL" id="NPHW01002220">
    <property type="protein sequence ID" value="OXV11936.1"/>
    <property type="molecule type" value="Genomic_DNA"/>
</dbReference>
<evidence type="ECO:0000259" key="3">
    <source>
        <dbReference type="Pfam" id="PF00462"/>
    </source>
</evidence>
<dbReference type="InterPro" id="IPR014025">
    <property type="entry name" value="Glutaredoxin_subgr"/>
</dbReference>
<feature type="domain" description="Glutaredoxin" evidence="3">
    <location>
        <begin position="148"/>
        <end position="213"/>
    </location>
</feature>
<dbReference type="NCBIfam" id="TIGR02180">
    <property type="entry name" value="GRX_euk"/>
    <property type="match status" value="1"/>
</dbReference>
<feature type="compositionally biased region" description="Basic and acidic residues" evidence="2">
    <location>
        <begin position="80"/>
        <end position="91"/>
    </location>
</feature>
<accession>A0A232M6C5</accession>
<comment type="caution">
    <text evidence="4">The sequence shown here is derived from an EMBL/GenBank/DDBJ whole genome shotgun (WGS) entry which is preliminary data.</text>
</comment>
<dbReference type="SUPFAM" id="SSF52833">
    <property type="entry name" value="Thioredoxin-like"/>
    <property type="match status" value="1"/>
</dbReference>
<name>A0A232M6C5_9EURO</name>
<comment type="similarity">
    <text evidence="1">Belongs to the glutaredoxin family. Monothiol subfamily.</text>
</comment>
<feature type="region of interest" description="Disordered" evidence="2">
    <location>
        <begin position="107"/>
        <end position="135"/>
    </location>
</feature>
<dbReference type="Pfam" id="PF00462">
    <property type="entry name" value="Glutaredoxin"/>
    <property type="match status" value="1"/>
</dbReference>
<dbReference type="AlphaFoldDB" id="A0A232M6C5"/>
<gene>
    <name evidence="4" type="ORF">Egran_00301</name>
</gene>
<dbReference type="InterPro" id="IPR011899">
    <property type="entry name" value="Glutaredoxin_euk/vir"/>
</dbReference>
<dbReference type="CDD" id="cd03419">
    <property type="entry name" value="GRX_GRXh_1_2_like"/>
    <property type="match status" value="1"/>
</dbReference>
<dbReference type="PANTHER" id="PTHR45694:SF5">
    <property type="entry name" value="GLUTAREDOXIN 2"/>
    <property type="match status" value="1"/>
</dbReference>
<evidence type="ECO:0000313" key="4">
    <source>
        <dbReference type="EMBL" id="OXV11936.1"/>
    </source>
</evidence>
<dbReference type="PRINTS" id="PR00160">
    <property type="entry name" value="GLUTAREDOXIN"/>
</dbReference>
<dbReference type="PROSITE" id="PS51354">
    <property type="entry name" value="GLUTAREDOXIN_2"/>
    <property type="match status" value="1"/>
</dbReference>
<dbReference type="InterPro" id="IPR036249">
    <property type="entry name" value="Thioredoxin-like_sf"/>
</dbReference>
<proteinExistence type="inferred from homology"/>
<dbReference type="OrthoDB" id="423313at2759"/>
<dbReference type="GO" id="GO:0005801">
    <property type="term" value="C:cis-Golgi network"/>
    <property type="evidence" value="ECO:0007669"/>
    <property type="project" value="UniProtKB-ARBA"/>
</dbReference>
<evidence type="ECO:0000313" key="5">
    <source>
        <dbReference type="Proteomes" id="UP000243515"/>
    </source>
</evidence>
<dbReference type="GO" id="GO:0034599">
    <property type="term" value="P:cellular response to oxidative stress"/>
    <property type="evidence" value="ECO:0007669"/>
    <property type="project" value="TreeGrafter"/>
</dbReference>
<organism evidence="4 5">
    <name type="scientific">Elaphomyces granulatus</name>
    <dbReference type="NCBI Taxonomy" id="519963"/>
    <lineage>
        <taxon>Eukaryota</taxon>
        <taxon>Fungi</taxon>
        <taxon>Dikarya</taxon>
        <taxon>Ascomycota</taxon>
        <taxon>Pezizomycotina</taxon>
        <taxon>Eurotiomycetes</taxon>
        <taxon>Eurotiomycetidae</taxon>
        <taxon>Eurotiales</taxon>
        <taxon>Elaphomycetaceae</taxon>
        <taxon>Elaphomyces</taxon>
    </lineage>
</organism>
<dbReference type="Proteomes" id="UP000243515">
    <property type="component" value="Unassembled WGS sequence"/>
</dbReference>
<dbReference type="GO" id="GO:0005796">
    <property type="term" value="C:Golgi lumen"/>
    <property type="evidence" value="ECO:0007669"/>
    <property type="project" value="TreeGrafter"/>
</dbReference>
<dbReference type="InterPro" id="IPR002109">
    <property type="entry name" value="Glutaredoxin"/>
</dbReference>